<gene>
    <name evidence="1" type="ORF">J2Z49_000482</name>
</gene>
<dbReference type="Gene3D" id="2.30.110.10">
    <property type="entry name" value="Electron Transport, Fmn-binding Protein, Chain A"/>
    <property type="match status" value="1"/>
</dbReference>
<dbReference type="SUPFAM" id="SSF50475">
    <property type="entry name" value="FMN-binding split barrel"/>
    <property type="match status" value="1"/>
</dbReference>
<evidence type="ECO:0000313" key="1">
    <source>
        <dbReference type="EMBL" id="MDQ0285389.1"/>
    </source>
</evidence>
<accession>A0ABU0AY30</accession>
<proteinExistence type="predicted"/>
<dbReference type="EMBL" id="JAUSUX010000002">
    <property type="protein sequence ID" value="MDQ0285389.1"/>
    <property type="molecule type" value="Genomic_DNA"/>
</dbReference>
<organism evidence="1 2">
    <name type="scientific">Desulfofundulus luciae</name>
    <dbReference type="NCBI Taxonomy" id="74702"/>
    <lineage>
        <taxon>Bacteria</taxon>
        <taxon>Bacillati</taxon>
        <taxon>Bacillota</taxon>
        <taxon>Clostridia</taxon>
        <taxon>Eubacteriales</taxon>
        <taxon>Peptococcaceae</taxon>
        <taxon>Desulfofundulus</taxon>
    </lineage>
</organism>
<reference evidence="1 2" key="1">
    <citation type="submission" date="2023-07" db="EMBL/GenBank/DDBJ databases">
        <title>Genomic Encyclopedia of Type Strains, Phase IV (KMG-IV): sequencing the most valuable type-strain genomes for metagenomic binning, comparative biology and taxonomic classification.</title>
        <authorList>
            <person name="Goeker M."/>
        </authorList>
    </citation>
    <scope>NUCLEOTIDE SEQUENCE [LARGE SCALE GENOMIC DNA]</scope>
    <source>
        <strain evidence="1 2">DSM 12396</strain>
    </source>
</reference>
<sequence length="86" mass="9220">MAIDLTPRMKNWLEAMGVHVATATKDGFPTVTVAYACQVEGSTIRVPLTPLQIEQISKNLAENPQVAVAPGQLGAVRAPYQFKGLV</sequence>
<dbReference type="RefSeq" id="WP_307399518.1">
    <property type="nucleotide sequence ID" value="NZ_JAUSUX010000002.1"/>
</dbReference>
<dbReference type="Proteomes" id="UP001225644">
    <property type="component" value="Unassembled WGS sequence"/>
</dbReference>
<dbReference type="InterPro" id="IPR012349">
    <property type="entry name" value="Split_barrel_FMN-bd"/>
</dbReference>
<name>A0ABU0AY30_9FIRM</name>
<protein>
    <submittedName>
        <fullName evidence="1">Pyridoxine 5'-phosphate oxidase superfamily flavin-nucleotide-binding protein</fullName>
    </submittedName>
</protein>
<keyword evidence="2" id="KW-1185">Reference proteome</keyword>
<evidence type="ECO:0000313" key="2">
    <source>
        <dbReference type="Proteomes" id="UP001225644"/>
    </source>
</evidence>
<comment type="caution">
    <text evidence="1">The sequence shown here is derived from an EMBL/GenBank/DDBJ whole genome shotgun (WGS) entry which is preliminary data.</text>
</comment>